<evidence type="ECO:0008006" key="4">
    <source>
        <dbReference type="Google" id="ProtNLM"/>
    </source>
</evidence>
<gene>
    <name evidence="2" type="ORF">CEP51_001294</name>
</gene>
<evidence type="ECO:0000313" key="3">
    <source>
        <dbReference type="Proteomes" id="UP000287972"/>
    </source>
</evidence>
<dbReference type="AlphaFoldDB" id="A0A428SHS6"/>
<feature type="region of interest" description="Disordered" evidence="1">
    <location>
        <begin position="1"/>
        <end position="23"/>
    </location>
</feature>
<dbReference type="PANTHER" id="PTHR38790:SF4">
    <property type="entry name" value="2EXR DOMAIN-CONTAINING PROTEIN"/>
    <property type="match status" value="1"/>
</dbReference>
<organism evidence="2 3">
    <name type="scientific">Fusarium floridanum</name>
    <dbReference type="NCBI Taxonomy" id="1325733"/>
    <lineage>
        <taxon>Eukaryota</taxon>
        <taxon>Fungi</taxon>
        <taxon>Dikarya</taxon>
        <taxon>Ascomycota</taxon>
        <taxon>Pezizomycotina</taxon>
        <taxon>Sordariomycetes</taxon>
        <taxon>Hypocreomycetidae</taxon>
        <taxon>Hypocreales</taxon>
        <taxon>Nectriaceae</taxon>
        <taxon>Fusarium</taxon>
        <taxon>Fusarium solani species complex</taxon>
    </lineage>
</organism>
<reference evidence="2 3" key="1">
    <citation type="submission" date="2017-06" db="EMBL/GenBank/DDBJ databases">
        <title>Comparative genomic analysis of Ambrosia Fusariam Clade fungi.</title>
        <authorList>
            <person name="Stajich J.E."/>
            <person name="Carrillo J."/>
            <person name="Kijimoto T."/>
            <person name="Eskalen A."/>
            <person name="O'Donnell K."/>
            <person name="Kasson M."/>
        </authorList>
    </citation>
    <scope>NUCLEOTIDE SEQUENCE [LARGE SCALE GENOMIC DNA]</scope>
    <source>
        <strain evidence="2 3">NRRL62606</strain>
    </source>
</reference>
<feature type="compositionally biased region" description="Basic and acidic residues" evidence="1">
    <location>
        <begin position="1"/>
        <end position="12"/>
    </location>
</feature>
<comment type="caution">
    <text evidence="2">The sequence shown here is derived from an EMBL/GenBank/DDBJ whole genome shotgun (WGS) entry which is preliminary data.</text>
</comment>
<protein>
    <recommendedName>
        <fullName evidence="4">F-box domain-containing protein</fullName>
    </recommendedName>
</protein>
<evidence type="ECO:0000313" key="2">
    <source>
        <dbReference type="EMBL" id="RSL89335.1"/>
    </source>
</evidence>
<name>A0A428SHS6_9HYPO</name>
<dbReference type="EMBL" id="NKCL01000016">
    <property type="protein sequence ID" value="RSL89335.1"/>
    <property type="molecule type" value="Genomic_DNA"/>
</dbReference>
<accession>A0A428SHS6</accession>
<proteinExistence type="predicted"/>
<evidence type="ECO:0000256" key="1">
    <source>
        <dbReference type="SAM" id="MobiDB-lite"/>
    </source>
</evidence>
<sequence>METEKERKHASPEIHPPSQPDPTLYQQRQSTLFRLPQELRLKIYEYIFSPKRLQWRFRKIDLATRSKNKPRQTLALIRTCRRVRDDIGDSWLSQIHLTFRTPDIMLDMLTELPVPSLSKIRHVRVTAEPVLTRLGTPRHEIYFMSALLKLLPGLRLDTLTVQATGPFLTLAGSEILDELISRSSGWRELYYITREVTLLGLRNPPVRHHSQPEHWQRIMDDRDGTETKPSVIIRRSTHPVMDENTTLISKRDMPSNWTDGIILGANPNVNLTEKIKDKRGIMVVVKRGVGVDYQEKEGSPLLEKDIRRDAPGMRWQEIQYIHDPNPSPDSFLDEEFAYVPYRWEPEEDD</sequence>
<keyword evidence="3" id="KW-1185">Reference proteome</keyword>
<dbReference type="PANTHER" id="PTHR38790">
    <property type="entry name" value="2EXR DOMAIN-CONTAINING PROTEIN-RELATED"/>
    <property type="match status" value="1"/>
</dbReference>
<dbReference type="Proteomes" id="UP000287972">
    <property type="component" value="Unassembled WGS sequence"/>
</dbReference>